<feature type="transmembrane region" description="Helical" evidence="1">
    <location>
        <begin position="66"/>
        <end position="92"/>
    </location>
</feature>
<organism evidence="2 3">
    <name type="scientific">Anaplasma platys</name>
    <dbReference type="NCBI Taxonomy" id="949"/>
    <lineage>
        <taxon>Bacteria</taxon>
        <taxon>Pseudomonadati</taxon>
        <taxon>Pseudomonadota</taxon>
        <taxon>Alphaproteobacteria</taxon>
        <taxon>Rickettsiales</taxon>
        <taxon>Anaplasmataceae</taxon>
        <taxon>Anaplasma</taxon>
    </lineage>
</organism>
<dbReference type="EMBL" id="CP046391">
    <property type="protein sequence ID" value="QJC27893.1"/>
    <property type="molecule type" value="Genomic_DNA"/>
</dbReference>
<dbReference type="Proteomes" id="UP000500930">
    <property type="component" value="Chromosome"/>
</dbReference>
<keyword evidence="1" id="KW-1133">Transmembrane helix</keyword>
<dbReference type="KEGG" id="aplt:ANPL_04235"/>
<reference evidence="2 3" key="1">
    <citation type="journal article" date="2020" name="Pathogens">
        <title>First Whole Genome Sequence of Anaplasma platys, an Obligate Intracellular Rickettsial Pathogen of Dogs.</title>
        <authorList>
            <person name="Llanes A."/>
            <person name="Rajeev S."/>
        </authorList>
    </citation>
    <scope>NUCLEOTIDE SEQUENCE [LARGE SCALE GENOMIC DNA]</scope>
    <source>
        <strain evidence="2 3">S3</strain>
    </source>
</reference>
<evidence type="ECO:0000313" key="2">
    <source>
        <dbReference type="EMBL" id="QJC27893.1"/>
    </source>
</evidence>
<evidence type="ECO:0000313" key="3">
    <source>
        <dbReference type="Proteomes" id="UP000500930"/>
    </source>
</evidence>
<accession>A0A858PZ50</accession>
<dbReference type="InterPro" id="IPR007039">
    <property type="entry name" value="TrbC/VirB2"/>
</dbReference>
<gene>
    <name evidence="2" type="primary">virB2_5</name>
    <name evidence="2" type="ORF">ANPL_04235</name>
</gene>
<dbReference type="Pfam" id="PF04956">
    <property type="entry name" value="TrbC"/>
    <property type="match status" value="1"/>
</dbReference>
<protein>
    <submittedName>
        <fullName evidence="2">Type IV secretion system protein, VirB2 family</fullName>
    </submittedName>
</protein>
<feature type="transmembrane region" description="Helical" evidence="1">
    <location>
        <begin position="98"/>
        <end position="116"/>
    </location>
</feature>
<evidence type="ECO:0000256" key="1">
    <source>
        <dbReference type="SAM" id="Phobius"/>
    </source>
</evidence>
<name>A0A858PZ50_9RICK</name>
<keyword evidence="1" id="KW-0812">Transmembrane</keyword>
<keyword evidence="3" id="KW-1185">Reference proteome</keyword>
<proteinExistence type="predicted"/>
<dbReference type="AlphaFoldDB" id="A0A858PZ50"/>
<keyword evidence="1" id="KW-0472">Membrane</keyword>
<sequence>MRVVKYVYHQCARVFSFENEGGGNVLKFLRSLAFVGMFVFLLGFVGAVSANASAKSNESDDVAAKVICNVVVFVQRLGLPIMTGVILGASIMAIFGKMAWASIVVLVVFTAIFFGAGKLMQKFAAGLNNEFGKAEEFQCKGDGKTVVPSNK</sequence>
<feature type="transmembrane region" description="Helical" evidence="1">
    <location>
        <begin position="32"/>
        <end position="54"/>
    </location>
</feature>